<dbReference type="AlphaFoldDB" id="A0A7S0F4G4"/>
<evidence type="ECO:0000256" key="1">
    <source>
        <dbReference type="ARBA" id="ARBA00004123"/>
    </source>
</evidence>
<feature type="region of interest" description="Disordered" evidence="6">
    <location>
        <begin position="1"/>
        <end position="48"/>
    </location>
</feature>
<accession>A0A7S0F4G4</accession>
<name>A0A7S0F4G4_9EUKA</name>
<protein>
    <recommendedName>
        <fullName evidence="7">TAFII28-like protein domain-containing protein</fullName>
    </recommendedName>
</protein>
<evidence type="ECO:0000256" key="5">
    <source>
        <dbReference type="ARBA" id="ARBA00023242"/>
    </source>
</evidence>
<evidence type="ECO:0000256" key="2">
    <source>
        <dbReference type="ARBA" id="ARBA00009788"/>
    </source>
</evidence>
<keyword evidence="4" id="KW-0804">Transcription</keyword>
<feature type="compositionally biased region" description="Polar residues" evidence="6">
    <location>
        <begin position="118"/>
        <end position="127"/>
    </location>
</feature>
<comment type="similarity">
    <text evidence="2">Belongs to the TAF11 family.</text>
</comment>
<dbReference type="GO" id="GO:0005669">
    <property type="term" value="C:transcription factor TFIID complex"/>
    <property type="evidence" value="ECO:0007669"/>
    <property type="project" value="InterPro"/>
</dbReference>
<dbReference type="PANTHER" id="PTHR13218">
    <property type="entry name" value="TRANSCRIPTION INITIATION FACTOR TFIID SUBUNIT 11-RELATED"/>
    <property type="match status" value="1"/>
</dbReference>
<keyword evidence="5" id="KW-0539">Nucleus</keyword>
<comment type="subcellular location">
    <subcellularLocation>
        <location evidence="1">Nucleus</location>
    </subcellularLocation>
</comment>
<organism evidence="8">
    <name type="scientific">Phaeocystis antarctica</name>
    <dbReference type="NCBI Taxonomy" id="33657"/>
    <lineage>
        <taxon>Eukaryota</taxon>
        <taxon>Haptista</taxon>
        <taxon>Haptophyta</taxon>
        <taxon>Prymnesiophyceae</taxon>
        <taxon>Phaeocystales</taxon>
        <taxon>Phaeocystaceae</taxon>
        <taxon>Phaeocystis</taxon>
    </lineage>
</organism>
<dbReference type="InterPro" id="IPR045127">
    <property type="entry name" value="TAF11-like"/>
</dbReference>
<evidence type="ECO:0000256" key="6">
    <source>
        <dbReference type="SAM" id="MobiDB-lite"/>
    </source>
</evidence>
<dbReference type="GO" id="GO:0016251">
    <property type="term" value="F:RNA polymerase II general transcription initiation factor activity"/>
    <property type="evidence" value="ECO:0007669"/>
    <property type="project" value="TreeGrafter"/>
</dbReference>
<evidence type="ECO:0000256" key="4">
    <source>
        <dbReference type="ARBA" id="ARBA00023163"/>
    </source>
</evidence>
<dbReference type="SUPFAM" id="SSF47113">
    <property type="entry name" value="Histone-fold"/>
    <property type="match status" value="1"/>
</dbReference>
<dbReference type="GO" id="GO:0051123">
    <property type="term" value="P:RNA polymerase II preinitiation complex assembly"/>
    <property type="evidence" value="ECO:0007669"/>
    <property type="project" value="InterPro"/>
</dbReference>
<evidence type="ECO:0000313" key="8">
    <source>
        <dbReference type="EMBL" id="CAD8503569.1"/>
    </source>
</evidence>
<feature type="domain" description="TAFII28-like protein" evidence="7">
    <location>
        <begin position="58"/>
        <end position="139"/>
    </location>
</feature>
<gene>
    <name evidence="8" type="ORF">PANT1444_LOCUS17196</name>
</gene>
<dbReference type="InterPro" id="IPR006809">
    <property type="entry name" value="TAFII28_dom"/>
</dbReference>
<proteinExistence type="inferred from homology"/>
<feature type="region of interest" description="Disordered" evidence="6">
    <location>
        <begin position="118"/>
        <end position="164"/>
    </location>
</feature>
<dbReference type="Gene3D" id="1.10.20.10">
    <property type="entry name" value="Histone, subunit A"/>
    <property type="match status" value="1"/>
</dbReference>
<dbReference type="Pfam" id="PF04719">
    <property type="entry name" value="TAFII28"/>
    <property type="match status" value="1"/>
</dbReference>
<dbReference type="CDD" id="cd08048">
    <property type="entry name" value="HFD_TAF11"/>
    <property type="match status" value="1"/>
</dbReference>
<evidence type="ECO:0000256" key="3">
    <source>
        <dbReference type="ARBA" id="ARBA00023015"/>
    </source>
</evidence>
<sequence>MSKRKAPDKDEEDDVDDPNEDEEEKRRREDREDDEMQERLTKRSSKDRMGELYEQFVKVATEEQLARFEQFKRSKFPRATMKKLMGDLVGNSTERCAIALASLAKTMVGELVESAKQEMTANGQSGPVQPYHLRQAYRRAQQSGSVPGSDTGTPSLFYRRDCGP</sequence>
<keyword evidence="3" id="KW-0805">Transcription regulation</keyword>
<dbReference type="PANTHER" id="PTHR13218:SF8">
    <property type="entry name" value="TRANSCRIPTION INITIATION FACTOR TFIID SUBUNIT 11"/>
    <property type="match status" value="1"/>
</dbReference>
<feature type="compositionally biased region" description="Polar residues" evidence="6">
    <location>
        <begin position="140"/>
        <end position="154"/>
    </location>
</feature>
<dbReference type="InterPro" id="IPR009072">
    <property type="entry name" value="Histone-fold"/>
</dbReference>
<feature type="compositionally biased region" description="Basic and acidic residues" evidence="6">
    <location>
        <begin position="37"/>
        <end position="48"/>
    </location>
</feature>
<dbReference type="EMBL" id="HBEP01030425">
    <property type="protein sequence ID" value="CAD8503569.1"/>
    <property type="molecule type" value="Transcribed_RNA"/>
</dbReference>
<evidence type="ECO:0000259" key="7">
    <source>
        <dbReference type="Pfam" id="PF04719"/>
    </source>
</evidence>
<dbReference type="GO" id="GO:0046982">
    <property type="term" value="F:protein heterodimerization activity"/>
    <property type="evidence" value="ECO:0007669"/>
    <property type="project" value="InterPro"/>
</dbReference>
<feature type="compositionally biased region" description="Acidic residues" evidence="6">
    <location>
        <begin position="9"/>
        <end position="23"/>
    </location>
</feature>
<reference evidence="8" key="1">
    <citation type="submission" date="2021-01" db="EMBL/GenBank/DDBJ databases">
        <authorList>
            <person name="Corre E."/>
            <person name="Pelletier E."/>
            <person name="Niang G."/>
            <person name="Scheremetjew M."/>
            <person name="Finn R."/>
            <person name="Kale V."/>
            <person name="Holt S."/>
            <person name="Cochrane G."/>
            <person name="Meng A."/>
            <person name="Brown T."/>
            <person name="Cohen L."/>
        </authorList>
    </citation>
    <scope>NUCLEOTIDE SEQUENCE</scope>
    <source>
        <strain evidence="8">CCMP1374</strain>
    </source>
</reference>